<sequence length="90" mass="10154">MSSCFRSWADRVGRYEGGIRKPRAGISQSVIYDKRTMINWPAYAMPCSLSANPNNGLSAAERVQVLSYDLMYKSFTLLTHTLLESCLTQQ</sequence>
<evidence type="ECO:0000313" key="1">
    <source>
        <dbReference type="Proteomes" id="UP000095287"/>
    </source>
</evidence>
<dbReference type="Proteomes" id="UP000095287">
    <property type="component" value="Unplaced"/>
</dbReference>
<keyword evidence="1" id="KW-1185">Reference proteome</keyword>
<protein>
    <submittedName>
        <fullName evidence="2">Transposase</fullName>
    </submittedName>
</protein>
<evidence type="ECO:0000313" key="2">
    <source>
        <dbReference type="WBParaSite" id="L893_g13596.t1"/>
    </source>
</evidence>
<name>A0A1I7Y7Q2_9BILA</name>
<dbReference type="AlphaFoldDB" id="A0A1I7Y7Q2"/>
<organism evidence="1 2">
    <name type="scientific">Steinernema glaseri</name>
    <dbReference type="NCBI Taxonomy" id="37863"/>
    <lineage>
        <taxon>Eukaryota</taxon>
        <taxon>Metazoa</taxon>
        <taxon>Ecdysozoa</taxon>
        <taxon>Nematoda</taxon>
        <taxon>Chromadorea</taxon>
        <taxon>Rhabditida</taxon>
        <taxon>Tylenchina</taxon>
        <taxon>Panagrolaimomorpha</taxon>
        <taxon>Strongyloidoidea</taxon>
        <taxon>Steinernematidae</taxon>
        <taxon>Steinernema</taxon>
    </lineage>
</organism>
<dbReference type="WBParaSite" id="L893_g13596.t1">
    <property type="protein sequence ID" value="L893_g13596.t1"/>
    <property type="gene ID" value="L893_g13596"/>
</dbReference>
<reference evidence="2" key="1">
    <citation type="submission" date="2016-11" db="UniProtKB">
        <authorList>
            <consortium name="WormBaseParasite"/>
        </authorList>
    </citation>
    <scope>IDENTIFICATION</scope>
</reference>
<accession>A0A1I7Y7Q2</accession>
<proteinExistence type="predicted"/>